<dbReference type="Proteomes" id="UP000527355">
    <property type="component" value="Unassembled WGS sequence"/>
</dbReference>
<gene>
    <name evidence="1" type="ORF">mMyoMyo1_009313</name>
</gene>
<accession>A0A7J7SR78</accession>
<evidence type="ECO:0000313" key="1">
    <source>
        <dbReference type="EMBL" id="KAF6290921.1"/>
    </source>
</evidence>
<evidence type="ECO:0000313" key="2">
    <source>
        <dbReference type="Proteomes" id="UP000527355"/>
    </source>
</evidence>
<protein>
    <submittedName>
        <fullName evidence="1">Uncharacterized protein</fullName>
    </submittedName>
</protein>
<keyword evidence="2" id="KW-1185">Reference proteome</keyword>
<name>A0A7J7SR78_MYOMY</name>
<reference evidence="1 2" key="1">
    <citation type="journal article" date="2020" name="Nature">
        <title>Six reference-quality genomes reveal evolution of bat adaptations.</title>
        <authorList>
            <person name="Jebb D."/>
            <person name="Huang Z."/>
            <person name="Pippel M."/>
            <person name="Hughes G.M."/>
            <person name="Lavrichenko K."/>
            <person name="Devanna P."/>
            <person name="Winkler S."/>
            <person name="Jermiin L.S."/>
            <person name="Skirmuntt E.C."/>
            <person name="Katzourakis A."/>
            <person name="Burkitt-Gray L."/>
            <person name="Ray D.A."/>
            <person name="Sullivan K.A.M."/>
            <person name="Roscito J.G."/>
            <person name="Kirilenko B.M."/>
            <person name="Davalos L.M."/>
            <person name="Corthals A.P."/>
            <person name="Power M.L."/>
            <person name="Jones G."/>
            <person name="Ransome R.D."/>
            <person name="Dechmann D.K.N."/>
            <person name="Locatelli A.G."/>
            <person name="Puechmaille S.J."/>
            <person name="Fedrigo O."/>
            <person name="Jarvis E.D."/>
            <person name="Hiller M."/>
            <person name="Vernes S.C."/>
            <person name="Myers E.W."/>
            <person name="Teeling E.C."/>
        </authorList>
    </citation>
    <scope>NUCLEOTIDE SEQUENCE [LARGE SCALE GENOMIC DNA]</scope>
    <source>
        <strain evidence="1">MMyoMyo1</strain>
        <tissue evidence="1">Flight muscle</tissue>
    </source>
</reference>
<sequence>MENTKDQCLLVCHLSHLLFHKAGPLCCFTCLNICFMKIIHMIGLYVRYILVWVSDPCLELLPRPVFSPLLSTPFLACRGYTPCLGSKEGERKTYFKTDLFYAFIMKANLFSNVQCLNGTGQQREETGVTASRSSLHPTRLPQLPPPSHCPVCRGLVPRAHPRASPQGRTCSRKSWSEGLITLTTLEYPLEFSGMNPMEESVYVCAQGHPRRPLPAMCSQPPPSPAAGGRQFRSRLCQT</sequence>
<dbReference type="AlphaFoldDB" id="A0A7J7SR78"/>
<organism evidence="1 2">
    <name type="scientific">Myotis myotis</name>
    <name type="common">Greater mouse-eared bat</name>
    <name type="synonym">Vespertilio myotis</name>
    <dbReference type="NCBI Taxonomy" id="51298"/>
    <lineage>
        <taxon>Eukaryota</taxon>
        <taxon>Metazoa</taxon>
        <taxon>Chordata</taxon>
        <taxon>Craniata</taxon>
        <taxon>Vertebrata</taxon>
        <taxon>Euteleostomi</taxon>
        <taxon>Mammalia</taxon>
        <taxon>Eutheria</taxon>
        <taxon>Laurasiatheria</taxon>
        <taxon>Chiroptera</taxon>
        <taxon>Yangochiroptera</taxon>
        <taxon>Vespertilionidae</taxon>
        <taxon>Myotis</taxon>
    </lineage>
</organism>
<proteinExistence type="predicted"/>
<comment type="caution">
    <text evidence="1">The sequence shown here is derived from an EMBL/GenBank/DDBJ whole genome shotgun (WGS) entry which is preliminary data.</text>
</comment>
<dbReference type="EMBL" id="JABWUV010000018">
    <property type="protein sequence ID" value="KAF6290921.1"/>
    <property type="molecule type" value="Genomic_DNA"/>
</dbReference>